<organism evidence="7 8">
    <name type="scientific">Canariomyces notabilis</name>
    <dbReference type="NCBI Taxonomy" id="2074819"/>
    <lineage>
        <taxon>Eukaryota</taxon>
        <taxon>Fungi</taxon>
        <taxon>Dikarya</taxon>
        <taxon>Ascomycota</taxon>
        <taxon>Pezizomycotina</taxon>
        <taxon>Sordariomycetes</taxon>
        <taxon>Sordariomycetidae</taxon>
        <taxon>Sordariales</taxon>
        <taxon>Chaetomiaceae</taxon>
        <taxon>Canariomyces</taxon>
    </lineage>
</organism>
<dbReference type="Gene3D" id="1.20.1250.20">
    <property type="entry name" value="MFS general substrate transporter like domains"/>
    <property type="match status" value="1"/>
</dbReference>
<dbReference type="GO" id="GO:0005886">
    <property type="term" value="C:plasma membrane"/>
    <property type="evidence" value="ECO:0007669"/>
    <property type="project" value="TreeGrafter"/>
</dbReference>
<keyword evidence="3 5" id="KW-1133">Transmembrane helix</keyword>
<dbReference type="PROSITE" id="PS50850">
    <property type="entry name" value="MFS"/>
    <property type="match status" value="1"/>
</dbReference>
<dbReference type="SUPFAM" id="SSF103473">
    <property type="entry name" value="MFS general substrate transporter"/>
    <property type="match status" value="1"/>
</dbReference>
<dbReference type="InterPro" id="IPR020846">
    <property type="entry name" value="MFS_dom"/>
</dbReference>
<feature type="transmembrane region" description="Helical" evidence="5">
    <location>
        <begin position="124"/>
        <end position="151"/>
    </location>
</feature>
<dbReference type="InterPro" id="IPR036259">
    <property type="entry name" value="MFS_trans_sf"/>
</dbReference>
<feature type="transmembrane region" description="Helical" evidence="5">
    <location>
        <begin position="334"/>
        <end position="353"/>
    </location>
</feature>
<feature type="transmembrane region" description="Helical" evidence="5">
    <location>
        <begin position="157"/>
        <end position="175"/>
    </location>
</feature>
<feature type="transmembrane region" description="Helical" evidence="5">
    <location>
        <begin position="301"/>
        <end position="322"/>
    </location>
</feature>
<keyword evidence="4 5" id="KW-0472">Membrane</keyword>
<dbReference type="GeneID" id="89933315"/>
<feature type="domain" description="Major facilitator superfamily (MFS) profile" evidence="6">
    <location>
        <begin position="2"/>
        <end position="492"/>
    </location>
</feature>
<accession>A0AAN6QNJ9</accession>
<dbReference type="RefSeq" id="XP_064667476.1">
    <property type="nucleotide sequence ID" value="XM_064809192.1"/>
</dbReference>
<evidence type="ECO:0000259" key="6">
    <source>
        <dbReference type="PROSITE" id="PS50850"/>
    </source>
</evidence>
<dbReference type="PANTHER" id="PTHR23501:SF43">
    <property type="entry name" value="MULTIDRUG TRANSPORTER, PUTATIVE (AFU_ORTHOLOGUE AFUA_6G03040)-RELATED"/>
    <property type="match status" value="1"/>
</dbReference>
<reference evidence="7" key="2">
    <citation type="submission" date="2023-05" db="EMBL/GenBank/DDBJ databases">
        <authorList>
            <consortium name="Lawrence Berkeley National Laboratory"/>
            <person name="Steindorff A."/>
            <person name="Hensen N."/>
            <person name="Bonometti L."/>
            <person name="Westerberg I."/>
            <person name="Brannstrom I.O."/>
            <person name="Guillou S."/>
            <person name="Cros-Aarteil S."/>
            <person name="Calhoun S."/>
            <person name="Haridas S."/>
            <person name="Kuo A."/>
            <person name="Mondo S."/>
            <person name="Pangilinan J."/>
            <person name="Riley R."/>
            <person name="Labutti K."/>
            <person name="Andreopoulos B."/>
            <person name="Lipzen A."/>
            <person name="Chen C."/>
            <person name="Yanf M."/>
            <person name="Daum C."/>
            <person name="Ng V."/>
            <person name="Clum A."/>
            <person name="Ohm R."/>
            <person name="Martin F."/>
            <person name="Silar P."/>
            <person name="Natvig D."/>
            <person name="Lalanne C."/>
            <person name="Gautier V."/>
            <person name="Ament-Velasquez S.L."/>
            <person name="Kruys A."/>
            <person name="Hutchinson M.I."/>
            <person name="Powell A.J."/>
            <person name="Barry K."/>
            <person name="Miller A.N."/>
            <person name="Grigoriev I.V."/>
            <person name="Debuchy R."/>
            <person name="Gladieux P."/>
            <person name="Thoren M.H."/>
            <person name="Johannesson H."/>
        </authorList>
    </citation>
    <scope>NUCLEOTIDE SEQUENCE</scope>
    <source>
        <strain evidence="7">CBS 508.74</strain>
    </source>
</reference>
<reference evidence="7" key="1">
    <citation type="journal article" date="2023" name="Mol. Phylogenet. Evol.">
        <title>Genome-scale phylogeny and comparative genomics of the fungal order Sordariales.</title>
        <authorList>
            <person name="Hensen N."/>
            <person name="Bonometti L."/>
            <person name="Westerberg I."/>
            <person name="Brannstrom I.O."/>
            <person name="Guillou S."/>
            <person name="Cros-Aarteil S."/>
            <person name="Calhoun S."/>
            <person name="Haridas S."/>
            <person name="Kuo A."/>
            <person name="Mondo S."/>
            <person name="Pangilinan J."/>
            <person name="Riley R."/>
            <person name="LaButti K."/>
            <person name="Andreopoulos B."/>
            <person name="Lipzen A."/>
            <person name="Chen C."/>
            <person name="Yan M."/>
            <person name="Daum C."/>
            <person name="Ng V."/>
            <person name="Clum A."/>
            <person name="Steindorff A."/>
            <person name="Ohm R.A."/>
            <person name="Martin F."/>
            <person name="Silar P."/>
            <person name="Natvig D.O."/>
            <person name="Lalanne C."/>
            <person name="Gautier V."/>
            <person name="Ament-Velasquez S.L."/>
            <person name="Kruys A."/>
            <person name="Hutchinson M.I."/>
            <person name="Powell A.J."/>
            <person name="Barry K."/>
            <person name="Miller A.N."/>
            <person name="Grigoriev I.V."/>
            <person name="Debuchy R."/>
            <person name="Gladieux P."/>
            <person name="Hiltunen Thoren M."/>
            <person name="Johannesson H."/>
        </authorList>
    </citation>
    <scope>NUCLEOTIDE SEQUENCE</scope>
    <source>
        <strain evidence="7">CBS 508.74</strain>
    </source>
</reference>
<feature type="transmembrane region" description="Helical" evidence="5">
    <location>
        <begin position="195"/>
        <end position="213"/>
    </location>
</feature>
<keyword evidence="8" id="KW-1185">Reference proteome</keyword>
<evidence type="ECO:0000313" key="7">
    <source>
        <dbReference type="EMBL" id="KAK4109906.1"/>
    </source>
</evidence>
<feature type="transmembrane region" description="Helical" evidence="5">
    <location>
        <begin position="365"/>
        <end position="387"/>
    </location>
</feature>
<evidence type="ECO:0000256" key="4">
    <source>
        <dbReference type="ARBA" id="ARBA00023136"/>
    </source>
</evidence>
<feature type="transmembrane region" description="Helical" evidence="5">
    <location>
        <begin position="68"/>
        <end position="86"/>
    </location>
</feature>
<evidence type="ECO:0000256" key="2">
    <source>
        <dbReference type="ARBA" id="ARBA00022692"/>
    </source>
</evidence>
<dbReference type="PANTHER" id="PTHR23501">
    <property type="entry name" value="MAJOR FACILITATOR SUPERFAMILY"/>
    <property type="match status" value="1"/>
</dbReference>
<dbReference type="Pfam" id="PF07690">
    <property type="entry name" value="MFS_1"/>
    <property type="match status" value="1"/>
</dbReference>
<dbReference type="EMBL" id="MU853353">
    <property type="protein sequence ID" value="KAK4109906.1"/>
    <property type="molecule type" value="Genomic_DNA"/>
</dbReference>
<evidence type="ECO:0000313" key="8">
    <source>
        <dbReference type="Proteomes" id="UP001302812"/>
    </source>
</evidence>
<dbReference type="Gene3D" id="1.20.1720.10">
    <property type="entry name" value="Multidrug resistance protein D"/>
    <property type="match status" value="1"/>
</dbReference>
<evidence type="ECO:0000256" key="1">
    <source>
        <dbReference type="ARBA" id="ARBA00004141"/>
    </source>
</evidence>
<evidence type="ECO:0000256" key="3">
    <source>
        <dbReference type="ARBA" id="ARBA00022989"/>
    </source>
</evidence>
<feature type="transmembrane region" description="Helical" evidence="5">
    <location>
        <begin position="92"/>
        <end position="112"/>
    </location>
</feature>
<comment type="subcellular location">
    <subcellularLocation>
        <location evidence="1">Membrane</location>
        <topology evidence="1">Multi-pass membrane protein</topology>
    </subcellularLocation>
</comment>
<gene>
    <name evidence="7" type="ORF">N656DRAFT_308037</name>
</gene>
<feature type="transmembrane region" description="Helical" evidence="5">
    <location>
        <begin position="469"/>
        <end position="488"/>
    </location>
</feature>
<feature type="transmembrane region" description="Helical" evidence="5">
    <location>
        <begin position="408"/>
        <end position="426"/>
    </location>
</feature>
<dbReference type="Proteomes" id="UP001302812">
    <property type="component" value="Unassembled WGS sequence"/>
</dbReference>
<feature type="transmembrane region" description="Helical" evidence="5">
    <location>
        <begin position="267"/>
        <end position="289"/>
    </location>
</feature>
<name>A0AAN6QNJ9_9PEZI</name>
<proteinExistence type="predicted"/>
<feature type="transmembrane region" description="Helical" evidence="5">
    <location>
        <begin position="37"/>
        <end position="56"/>
    </location>
</feature>
<dbReference type="AlphaFoldDB" id="A0AAN6QNJ9"/>
<dbReference type="InterPro" id="IPR011701">
    <property type="entry name" value="MFS"/>
</dbReference>
<feature type="transmembrane region" description="Helical" evidence="5">
    <location>
        <begin position="225"/>
        <end position="246"/>
    </location>
</feature>
<sequence>MLSIGVALGFFLSVMDSSIVATCLFNIALEFGEVGIINWVALAYTLAHLSCAVLYARVSDVVGRRAAFLAAYAIFLAFSIACALSRNMRQLIAFRALQGLGGSGLYSIPLVILPEVTPPPLKKFIGPIAGAAITSSGVLGPVLGGILTHYFGWRSVFWLNGPLGGLSLLVFVFAWPGEEYLPTRVLRGWSDVDYLGSFLLLAGAVLIVFPFQNSPKDGEWSRPTFFAPLTAGVLAFTALIGWQYFVKYHRRRDLAMAFPFELLYNRVYVSTVFHTMFMGFPYFLSMYAFPIRFQMVYGKSALEAGVMLLPILVASAVAIFAADQINRKGKHERFFETMVMACLLSALGCGLEMMASSDEGFEPRVLGFLALIGFGFGLSSAVSTLLAQLASPVQEHATAQAIVAQARILGGSLGIAASSAILGVKIREELASRGINPDMLGYMGLNVSTFSEKQWALIRQVYTDALKEDMIVCCGVLVAGLLCTAGIYSQKRTSVAEMLRKRRLDGEARQTALAAARSGW</sequence>
<comment type="caution">
    <text evidence="7">The sequence shown here is derived from an EMBL/GenBank/DDBJ whole genome shotgun (WGS) entry which is preliminary data.</text>
</comment>
<evidence type="ECO:0000256" key="5">
    <source>
        <dbReference type="SAM" id="Phobius"/>
    </source>
</evidence>
<keyword evidence="2 5" id="KW-0812">Transmembrane</keyword>
<dbReference type="GO" id="GO:0022857">
    <property type="term" value="F:transmembrane transporter activity"/>
    <property type="evidence" value="ECO:0007669"/>
    <property type="project" value="InterPro"/>
</dbReference>
<protein>
    <submittedName>
        <fullName evidence="7">Major facilitator superfamily transporter</fullName>
    </submittedName>
</protein>